<feature type="transmembrane region" description="Helical" evidence="6">
    <location>
        <begin position="433"/>
        <end position="454"/>
    </location>
</feature>
<keyword evidence="7" id="KW-0732">Signal</keyword>
<dbReference type="InterPro" id="IPR038050">
    <property type="entry name" value="Neuro_actylchol_rec"/>
</dbReference>
<keyword evidence="3 6" id="KW-1133">Transmembrane helix</keyword>
<dbReference type="GO" id="GO:0004888">
    <property type="term" value="F:transmembrane signaling receptor activity"/>
    <property type="evidence" value="ECO:0007669"/>
    <property type="project" value="InterPro"/>
</dbReference>
<dbReference type="Gene3D" id="2.70.170.10">
    <property type="entry name" value="Neurotransmitter-gated ion-channel ligand-binding domain"/>
    <property type="match status" value="1"/>
</dbReference>
<dbReference type="Proteomes" id="UP001497497">
    <property type="component" value="Unassembled WGS sequence"/>
</dbReference>
<dbReference type="GO" id="GO:0016020">
    <property type="term" value="C:membrane"/>
    <property type="evidence" value="ECO:0007669"/>
    <property type="project" value="UniProtKB-SubCell"/>
</dbReference>
<comment type="caution">
    <text evidence="10">The sequence shown here is derived from an EMBL/GenBank/DDBJ whole genome shotgun (WGS) entry which is preliminary data.</text>
</comment>
<feature type="region of interest" description="Disordered" evidence="5">
    <location>
        <begin position="394"/>
        <end position="421"/>
    </location>
</feature>
<dbReference type="SUPFAM" id="SSF63712">
    <property type="entry name" value="Nicotinic receptor ligand binding domain-like"/>
    <property type="match status" value="1"/>
</dbReference>
<feature type="domain" description="Neurotransmitter-gated ion-channel transmembrane" evidence="9">
    <location>
        <begin position="262"/>
        <end position="410"/>
    </location>
</feature>
<organism evidence="10 11">
    <name type="scientific">Lymnaea stagnalis</name>
    <name type="common">Great pond snail</name>
    <name type="synonym">Helix stagnalis</name>
    <dbReference type="NCBI Taxonomy" id="6523"/>
    <lineage>
        <taxon>Eukaryota</taxon>
        <taxon>Metazoa</taxon>
        <taxon>Spiralia</taxon>
        <taxon>Lophotrochozoa</taxon>
        <taxon>Mollusca</taxon>
        <taxon>Gastropoda</taxon>
        <taxon>Heterobranchia</taxon>
        <taxon>Euthyneura</taxon>
        <taxon>Panpulmonata</taxon>
        <taxon>Hygrophila</taxon>
        <taxon>Lymnaeoidea</taxon>
        <taxon>Lymnaeidae</taxon>
        <taxon>Lymnaea</taxon>
    </lineage>
</organism>
<dbReference type="GO" id="GO:0005230">
    <property type="term" value="F:extracellular ligand-gated monoatomic ion channel activity"/>
    <property type="evidence" value="ECO:0007669"/>
    <property type="project" value="InterPro"/>
</dbReference>
<keyword evidence="11" id="KW-1185">Reference proteome</keyword>
<evidence type="ECO:0000256" key="7">
    <source>
        <dbReference type="SAM" id="SignalP"/>
    </source>
</evidence>
<evidence type="ECO:0000256" key="1">
    <source>
        <dbReference type="ARBA" id="ARBA00004141"/>
    </source>
</evidence>
<feature type="signal peptide" evidence="7">
    <location>
        <begin position="1"/>
        <end position="18"/>
    </location>
</feature>
<dbReference type="PANTHER" id="PTHR18945">
    <property type="entry name" value="NEUROTRANSMITTER GATED ION CHANNEL"/>
    <property type="match status" value="1"/>
</dbReference>
<keyword evidence="2 6" id="KW-0812">Transmembrane</keyword>
<dbReference type="InterPro" id="IPR036734">
    <property type="entry name" value="Neur_chan_lig-bd_sf"/>
</dbReference>
<dbReference type="InterPro" id="IPR006201">
    <property type="entry name" value="Neur_channel"/>
</dbReference>
<dbReference type="Gene3D" id="1.20.58.390">
    <property type="entry name" value="Neurotransmitter-gated ion-channel transmembrane domain"/>
    <property type="match status" value="1"/>
</dbReference>
<dbReference type="InterPro" id="IPR036719">
    <property type="entry name" value="Neuro-gated_channel_TM_sf"/>
</dbReference>
<feature type="transmembrane region" description="Helical" evidence="6">
    <location>
        <begin position="286"/>
        <end position="305"/>
    </location>
</feature>
<evidence type="ECO:0000256" key="5">
    <source>
        <dbReference type="SAM" id="MobiDB-lite"/>
    </source>
</evidence>
<dbReference type="InterPro" id="IPR006202">
    <property type="entry name" value="Neur_chan_lig-bd"/>
</dbReference>
<reference evidence="10 11" key="1">
    <citation type="submission" date="2024-04" db="EMBL/GenBank/DDBJ databases">
        <authorList>
            <consortium name="Genoscope - CEA"/>
            <person name="William W."/>
        </authorList>
    </citation>
    <scope>NUCLEOTIDE SEQUENCE [LARGE SCALE GENOMIC DNA]</scope>
</reference>
<dbReference type="Pfam" id="PF02931">
    <property type="entry name" value="Neur_chan_LBD"/>
    <property type="match status" value="1"/>
</dbReference>
<dbReference type="InterPro" id="IPR006029">
    <property type="entry name" value="Neurotrans-gated_channel_TM"/>
</dbReference>
<evidence type="ECO:0000259" key="8">
    <source>
        <dbReference type="Pfam" id="PF02931"/>
    </source>
</evidence>
<protein>
    <submittedName>
        <fullName evidence="10">Uncharacterized protein</fullName>
    </submittedName>
</protein>
<accession>A0AAV2IBN7</accession>
<evidence type="ECO:0000256" key="2">
    <source>
        <dbReference type="ARBA" id="ARBA00022692"/>
    </source>
</evidence>
<evidence type="ECO:0000259" key="9">
    <source>
        <dbReference type="Pfam" id="PF02932"/>
    </source>
</evidence>
<name>A0AAV2IBN7_LYMST</name>
<dbReference type="EMBL" id="CAXITT010000611">
    <property type="protein sequence ID" value="CAL1544257.1"/>
    <property type="molecule type" value="Genomic_DNA"/>
</dbReference>
<dbReference type="Pfam" id="PF02932">
    <property type="entry name" value="Neur_chan_memb"/>
    <property type="match status" value="1"/>
</dbReference>
<evidence type="ECO:0000256" key="4">
    <source>
        <dbReference type="ARBA" id="ARBA00023136"/>
    </source>
</evidence>
<evidence type="ECO:0000313" key="10">
    <source>
        <dbReference type="EMBL" id="CAL1544257.1"/>
    </source>
</evidence>
<evidence type="ECO:0000256" key="6">
    <source>
        <dbReference type="SAM" id="Phobius"/>
    </source>
</evidence>
<sequence>MLFLFIYVTFALVDTSQCHPHDDEVSAELTNESHLYLHLLDDHHYVKYLRPAAKHNESLDVAVELWVTTLTAKPNSQDILISMDVTMKWHDPRLRWNVTEYGGIPFLVVPHDVIWMPHLRVTSEQTLEPLRSSGATLEHTGDVTVTTTVHVTSSCITDVTDFPTEVKQCDFISPFGHRHIQEQEFVIFRFANAVKGLVPLSDAFRSKIGSSWVFMGSEMSRAATTDQEAAVGSQGSRGELQMHFKMMRADNVKILILKTSGIIMAALLPVIFLFPPDSSAKIISGCLLLIAITLVLTTVTNHMLPTEGGESRGCPKIVVFFIVTMALNAGSVIISVIVATIARASPRTHMPSWARKIFFGTFGVHRFTRAPFSHDTMTPMDDLSTGVDADQVAFNDGDGNSDKDGGRGHHNPMSAALHTTNGRGSEWREAAILIDRVMFGVYVFVILSVSTSLLS</sequence>
<dbReference type="SUPFAM" id="SSF90112">
    <property type="entry name" value="Neurotransmitter-gated ion-channel transmembrane pore"/>
    <property type="match status" value="1"/>
</dbReference>
<dbReference type="AlphaFoldDB" id="A0AAV2IBN7"/>
<feature type="transmembrane region" description="Helical" evidence="6">
    <location>
        <begin position="317"/>
        <end position="342"/>
    </location>
</feature>
<evidence type="ECO:0000256" key="3">
    <source>
        <dbReference type="ARBA" id="ARBA00022989"/>
    </source>
</evidence>
<comment type="subcellular location">
    <subcellularLocation>
        <location evidence="1">Membrane</location>
        <topology evidence="1">Multi-pass membrane protein</topology>
    </subcellularLocation>
</comment>
<feature type="transmembrane region" description="Helical" evidence="6">
    <location>
        <begin position="255"/>
        <end position="274"/>
    </location>
</feature>
<keyword evidence="4 6" id="KW-0472">Membrane</keyword>
<feature type="chain" id="PRO_5043472223" evidence="7">
    <location>
        <begin position="19"/>
        <end position="455"/>
    </location>
</feature>
<proteinExistence type="predicted"/>
<evidence type="ECO:0000313" key="11">
    <source>
        <dbReference type="Proteomes" id="UP001497497"/>
    </source>
</evidence>
<feature type="domain" description="Neurotransmitter-gated ion-channel ligand-binding" evidence="8">
    <location>
        <begin position="33"/>
        <end position="171"/>
    </location>
</feature>
<gene>
    <name evidence="10" type="ORF">GSLYS_00017770001</name>
</gene>